<keyword evidence="10" id="KW-1185">Reference proteome</keyword>
<evidence type="ECO:0000256" key="8">
    <source>
        <dbReference type="SAM" id="MobiDB-lite"/>
    </source>
</evidence>
<evidence type="ECO:0000256" key="4">
    <source>
        <dbReference type="ARBA" id="ARBA00022723"/>
    </source>
</evidence>
<evidence type="ECO:0000256" key="1">
    <source>
        <dbReference type="ARBA" id="ARBA00000900"/>
    </source>
</evidence>
<keyword evidence="5" id="KW-0863">Zinc-finger</keyword>
<dbReference type="GO" id="GO:0008270">
    <property type="term" value="F:zinc ion binding"/>
    <property type="evidence" value="ECO:0007669"/>
    <property type="project" value="UniProtKB-KW"/>
</dbReference>
<feature type="compositionally biased region" description="Polar residues" evidence="8">
    <location>
        <begin position="7"/>
        <end position="23"/>
    </location>
</feature>
<evidence type="ECO:0000256" key="6">
    <source>
        <dbReference type="ARBA" id="ARBA00022786"/>
    </source>
</evidence>
<feature type="region of interest" description="Disordered" evidence="8">
    <location>
        <begin position="229"/>
        <end position="258"/>
    </location>
</feature>
<dbReference type="EC" id="2.3.2.27" evidence="2"/>
<keyword evidence="3" id="KW-0808">Transferase</keyword>
<evidence type="ECO:0000256" key="2">
    <source>
        <dbReference type="ARBA" id="ARBA00012483"/>
    </source>
</evidence>
<dbReference type="PANTHER" id="PTHR22937:SF149">
    <property type="entry name" value="RING-TYPE E3 UBIQUITIN TRANSFERASE"/>
    <property type="match status" value="1"/>
</dbReference>
<feature type="region of interest" description="Disordered" evidence="8">
    <location>
        <begin position="300"/>
        <end position="319"/>
    </location>
</feature>
<gene>
    <name evidence="9" type="ORF">HS088_TW09G00581</name>
</gene>
<dbReference type="EMBL" id="JAAARO010000009">
    <property type="protein sequence ID" value="KAF5742531.1"/>
    <property type="molecule type" value="Genomic_DNA"/>
</dbReference>
<dbReference type="GO" id="GO:0061630">
    <property type="term" value="F:ubiquitin protein ligase activity"/>
    <property type="evidence" value="ECO:0007669"/>
    <property type="project" value="UniProtKB-EC"/>
</dbReference>
<dbReference type="AlphaFoldDB" id="A0A7J7D891"/>
<evidence type="ECO:0000313" key="10">
    <source>
        <dbReference type="Proteomes" id="UP000593562"/>
    </source>
</evidence>
<feature type="compositionally biased region" description="Basic and acidic residues" evidence="8">
    <location>
        <begin position="173"/>
        <end position="183"/>
    </location>
</feature>
<dbReference type="Proteomes" id="UP000593562">
    <property type="component" value="Unassembled WGS sequence"/>
</dbReference>
<accession>A0A7J7D891</accession>
<evidence type="ECO:0000313" key="9">
    <source>
        <dbReference type="EMBL" id="KAF5742531.1"/>
    </source>
</evidence>
<evidence type="ECO:0000256" key="3">
    <source>
        <dbReference type="ARBA" id="ARBA00022679"/>
    </source>
</evidence>
<comment type="caution">
    <text evidence="9">The sequence shown here is derived from an EMBL/GenBank/DDBJ whole genome shotgun (WGS) entry which is preliminary data.</text>
</comment>
<dbReference type="InParanoid" id="A0A7J7D891"/>
<evidence type="ECO:0000256" key="5">
    <source>
        <dbReference type="ARBA" id="ARBA00022771"/>
    </source>
</evidence>
<name>A0A7J7D891_TRIWF</name>
<comment type="catalytic activity">
    <reaction evidence="1">
        <text>S-ubiquitinyl-[E2 ubiquitin-conjugating enzyme]-L-cysteine + [acceptor protein]-L-lysine = [E2 ubiquitin-conjugating enzyme]-L-cysteine + N(6)-ubiquitinyl-[acceptor protein]-L-lysine.</text>
        <dbReference type="EC" id="2.3.2.27"/>
    </reaction>
</comment>
<dbReference type="InterPro" id="IPR045191">
    <property type="entry name" value="MBR1/2-like"/>
</dbReference>
<reference evidence="9 10" key="1">
    <citation type="journal article" date="2020" name="Nat. Commun.">
        <title>Genome of Tripterygium wilfordii and identification of cytochrome P450 involved in triptolide biosynthesis.</title>
        <authorList>
            <person name="Tu L."/>
            <person name="Su P."/>
            <person name="Zhang Z."/>
            <person name="Gao L."/>
            <person name="Wang J."/>
            <person name="Hu T."/>
            <person name="Zhou J."/>
            <person name="Zhang Y."/>
            <person name="Zhao Y."/>
            <person name="Liu Y."/>
            <person name="Song Y."/>
            <person name="Tong Y."/>
            <person name="Lu Y."/>
            <person name="Yang J."/>
            <person name="Xu C."/>
            <person name="Jia M."/>
            <person name="Peters R.J."/>
            <person name="Huang L."/>
            <person name="Gao W."/>
        </authorList>
    </citation>
    <scope>NUCLEOTIDE SEQUENCE [LARGE SCALE GENOMIC DNA]</scope>
    <source>
        <strain evidence="10">cv. XIE 37</strain>
        <tissue evidence="9">Leaf</tissue>
    </source>
</reference>
<feature type="region of interest" description="Disordered" evidence="8">
    <location>
        <begin position="171"/>
        <end position="191"/>
    </location>
</feature>
<evidence type="ECO:0000256" key="7">
    <source>
        <dbReference type="ARBA" id="ARBA00022833"/>
    </source>
</evidence>
<proteinExistence type="predicted"/>
<keyword evidence="6" id="KW-0833">Ubl conjugation pathway</keyword>
<dbReference type="PANTHER" id="PTHR22937">
    <property type="entry name" value="E3 UBIQUITIN-PROTEIN LIGASE RNF165"/>
    <property type="match status" value="1"/>
</dbReference>
<feature type="region of interest" description="Disordered" evidence="8">
    <location>
        <begin position="53"/>
        <end position="89"/>
    </location>
</feature>
<keyword evidence="4" id="KW-0479">Metal-binding</keyword>
<protein>
    <recommendedName>
        <fullName evidence="2">RING-type E3 ubiquitin transferase</fullName>
        <ecNumber evidence="2">2.3.2.27</ecNumber>
    </recommendedName>
</protein>
<feature type="compositionally biased region" description="Low complexity" evidence="8">
    <location>
        <begin position="237"/>
        <end position="250"/>
    </location>
</feature>
<feature type="region of interest" description="Disordered" evidence="8">
    <location>
        <begin position="337"/>
        <end position="356"/>
    </location>
</feature>
<feature type="region of interest" description="Disordered" evidence="8">
    <location>
        <begin position="1"/>
        <end position="23"/>
    </location>
</feature>
<keyword evidence="7" id="KW-0862">Zinc</keyword>
<organism evidence="9 10">
    <name type="scientific">Tripterygium wilfordii</name>
    <name type="common">Thunder God vine</name>
    <dbReference type="NCBI Taxonomy" id="458696"/>
    <lineage>
        <taxon>Eukaryota</taxon>
        <taxon>Viridiplantae</taxon>
        <taxon>Streptophyta</taxon>
        <taxon>Embryophyta</taxon>
        <taxon>Tracheophyta</taxon>
        <taxon>Spermatophyta</taxon>
        <taxon>Magnoliopsida</taxon>
        <taxon>eudicotyledons</taxon>
        <taxon>Gunneridae</taxon>
        <taxon>Pentapetalae</taxon>
        <taxon>rosids</taxon>
        <taxon>fabids</taxon>
        <taxon>Celastrales</taxon>
        <taxon>Celastraceae</taxon>
        <taxon>Tripterygium</taxon>
    </lineage>
</organism>
<sequence length="495" mass="55617">MGHRDLPSNSHLFDINQDQNQNHPTAGQVHIYAESTTAPDYGPLIYQMERISTNGPYSDSRHSFGSRSTANPSVNFSPQGPQVSASLSDPSHDSFPHFTAGGGIYRAPENNAGNSHSNRYNMHTIHETEDCPLGYPMGCGRGSFKRKRHRFYESSSSSRFCSAGSSSSSVEFQPEKPISDHQYHPSGNTSLPYYRGDRLSIGNEDTQRNVRSRSRLDLELHSQATYLSSSVHDHHPASSSYHSHSTAHLSNRSGTVDSTNLNAYEENCTSVLPASHGTFQTPGNHWLRHQMNQQYVRGSANIDGSHHDSNSSRNHISPPRYLRSHDAQAAREIHCNSSHRQIPLSRGPSSSRWRHHEPPSFGNHLKYHSENSSRYTRPLNFGSWRNNYRDTRSRMDTERFRSLTHAVDAHNEMGSEALVVDRSHFYNSRNLFDQHGDMRLDIDHMSYEELLALGESIGSVSTGLSEDVMSKCLMVTAYCSDQILEEVSCAICLVR</sequence>